<protein>
    <submittedName>
        <fullName evidence="2">DedA family protein</fullName>
    </submittedName>
</protein>
<dbReference type="PANTHER" id="PTHR42709:SF4">
    <property type="entry name" value="INNER MEMBRANE PROTEIN YQAA"/>
    <property type="match status" value="1"/>
</dbReference>
<dbReference type="InterPro" id="IPR051311">
    <property type="entry name" value="DedA_domain"/>
</dbReference>
<dbReference type="AlphaFoldDB" id="A0A3P1SI20"/>
<feature type="transmembrane region" description="Helical" evidence="1">
    <location>
        <begin position="92"/>
        <end position="113"/>
    </location>
</feature>
<dbReference type="EMBL" id="RQXV01000020">
    <property type="protein sequence ID" value="RRC96654.1"/>
    <property type="molecule type" value="Genomic_DNA"/>
</dbReference>
<keyword evidence="1" id="KW-1133">Transmembrane helix</keyword>
<evidence type="ECO:0000313" key="3">
    <source>
        <dbReference type="Proteomes" id="UP000267535"/>
    </source>
</evidence>
<accession>A0A3P1SI20</accession>
<dbReference type="Proteomes" id="UP000267535">
    <property type="component" value="Unassembled WGS sequence"/>
</dbReference>
<evidence type="ECO:0000313" key="2">
    <source>
        <dbReference type="EMBL" id="RRC96654.1"/>
    </source>
</evidence>
<dbReference type="OrthoDB" id="9814483at2"/>
<feature type="transmembrane region" description="Helical" evidence="1">
    <location>
        <begin position="54"/>
        <end position="72"/>
    </location>
</feature>
<reference evidence="2 3" key="1">
    <citation type="submission" date="2018-11" db="EMBL/GenBank/DDBJ databases">
        <title>The draft genome sequence of Amphritea balenae JAMM 1525T.</title>
        <authorList>
            <person name="Fang Z."/>
            <person name="Zhang Y."/>
            <person name="Han X."/>
        </authorList>
    </citation>
    <scope>NUCLEOTIDE SEQUENCE [LARGE SCALE GENOMIC DNA]</scope>
    <source>
        <strain evidence="2 3">JAMM 1525</strain>
    </source>
</reference>
<sequence length="140" mass="15386">MVTDELGLWGLFVSSFVSSTLFPGGSEVLLAYLASESELSSFNLVLTASLGNTLGGIVTFAMGWLIAVYWPLRELNSKFQLRAMKLIRRYGVIAMLFSWVPVIGDPLCLIAGWLKLKPLTSMLLILVGKTLRYALIVSLI</sequence>
<gene>
    <name evidence="2" type="ORF">EHS89_20825</name>
</gene>
<feature type="transmembrane region" description="Helical" evidence="1">
    <location>
        <begin position="7"/>
        <end position="34"/>
    </location>
</feature>
<evidence type="ECO:0000256" key="1">
    <source>
        <dbReference type="SAM" id="Phobius"/>
    </source>
</evidence>
<organism evidence="2 3">
    <name type="scientific">Amphritea balenae</name>
    <dbReference type="NCBI Taxonomy" id="452629"/>
    <lineage>
        <taxon>Bacteria</taxon>
        <taxon>Pseudomonadati</taxon>
        <taxon>Pseudomonadota</taxon>
        <taxon>Gammaproteobacteria</taxon>
        <taxon>Oceanospirillales</taxon>
        <taxon>Oceanospirillaceae</taxon>
        <taxon>Amphritea</taxon>
    </lineage>
</organism>
<keyword evidence="1" id="KW-0812">Transmembrane</keyword>
<dbReference type="PANTHER" id="PTHR42709">
    <property type="entry name" value="ALKALINE PHOSPHATASE LIKE PROTEIN"/>
    <property type="match status" value="1"/>
</dbReference>
<dbReference type="RefSeq" id="WP_124928107.1">
    <property type="nucleotide sequence ID" value="NZ_BMOH01000005.1"/>
</dbReference>
<comment type="caution">
    <text evidence="2">The sequence shown here is derived from an EMBL/GenBank/DDBJ whole genome shotgun (WGS) entry which is preliminary data.</text>
</comment>
<keyword evidence="3" id="KW-1185">Reference proteome</keyword>
<keyword evidence="1" id="KW-0472">Membrane</keyword>
<name>A0A3P1SI20_9GAMM</name>
<proteinExistence type="predicted"/>